<dbReference type="EMBL" id="BALE01000016">
    <property type="protein sequence ID" value="GAN54088.1"/>
    <property type="molecule type" value="Genomic_DNA"/>
</dbReference>
<name>A0A0D6MLB5_9PROT</name>
<comment type="caution">
    <text evidence="2">The sequence shown here is derived from an EMBL/GenBank/DDBJ whole genome shotgun (WGS) entry which is preliminary data.</text>
</comment>
<gene>
    <name evidence="2" type="ORF">Tasa_016_008</name>
</gene>
<dbReference type="Pfam" id="PF13628">
    <property type="entry name" value="DUF4142"/>
    <property type="match status" value="1"/>
</dbReference>
<keyword evidence="3" id="KW-1185">Reference proteome</keyword>
<dbReference type="InterPro" id="IPR025419">
    <property type="entry name" value="DUF4142"/>
</dbReference>
<dbReference type="AlphaFoldDB" id="A0A0D6MLB5"/>
<evidence type="ECO:0000259" key="1">
    <source>
        <dbReference type="Pfam" id="PF13628"/>
    </source>
</evidence>
<protein>
    <recommendedName>
        <fullName evidence="1">DUF4142 domain-containing protein</fullName>
    </recommendedName>
</protein>
<dbReference type="Proteomes" id="UP000032679">
    <property type="component" value="Unassembled WGS sequence"/>
</dbReference>
<organism evidence="2 3">
    <name type="scientific">Tanticharoenia sakaeratensis NBRC 103193</name>
    <dbReference type="NCBI Taxonomy" id="1231623"/>
    <lineage>
        <taxon>Bacteria</taxon>
        <taxon>Pseudomonadati</taxon>
        <taxon>Pseudomonadota</taxon>
        <taxon>Alphaproteobacteria</taxon>
        <taxon>Acetobacterales</taxon>
        <taxon>Acetobacteraceae</taxon>
        <taxon>Tanticharoenia</taxon>
    </lineage>
</organism>
<feature type="domain" description="DUF4142" evidence="1">
    <location>
        <begin position="29"/>
        <end position="161"/>
    </location>
</feature>
<evidence type="ECO:0000313" key="2">
    <source>
        <dbReference type="EMBL" id="GAN54088.1"/>
    </source>
</evidence>
<evidence type="ECO:0000313" key="3">
    <source>
        <dbReference type="Proteomes" id="UP000032679"/>
    </source>
</evidence>
<reference evidence="2 3" key="1">
    <citation type="submission" date="2012-10" db="EMBL/GenBank/DDBJ databases">
        <title>Genome sequencing of Tanticharoenia sakaeratensis NBRC 103193.</title>
        <authorList>
            <person name="Azuma Y."/>
            <person name="Hadano H."/>
            <person name="Hirakawa H."/>
            <person name="Matsushita K."/>
        </authorList>
    </citation>
    <scope>NUCLEOTIDE SEQUENCE [LARGE SCALE GENOMIC DNA]</scope>
    <source>
        <strain evidence="2 3">NBRC 103193</strain>
    </source>
</reference>
<dbReference type="RefSeq" id="WP_048848647.1">
    <property type="nucleotide sequence ID" value="NZ_BALE01000016.1"/>
</dbReference>
<accession>A0A0D6MLB5</accession>
<proteinExistence type="predicted"/>
<sequence length="170" mass="17880">MALAGCTPPPPSPAPLPALVTTTQTANKSDTAFMQLTDESDLLAESLGRNEGSFGSSACVQAFAGHSVGAHEANRIAMVQAAGDASVTVTDTLSTQDTNWLRATARQRGAAADQAYLHALLVTDRALLDQASIEASGSPMPGLKTFAKKTQVELAQEIDELRSRHLPCYR</sequence>
<dbReference type="STRING" id="1231623.Tasa_016_008"/>